<comment type="caution">
    <text evidence="3">The sequence shown here is derived from an EMBL/GenBank/DDBJ whole genome shotgun (WGS) entry which is preliminary data.</text>
</comment>
<evidence type="ECO:0000256" key="2">
    <source>
        <dbReference type="HAMAP-Rule" id="MF_01539"/>
    </source>
</evidence>
<feature type="binding site" evidence="2">
    <location>
        <position position="160"/>
    </location>
    <ligand>
        <name>ATP</name>
        <dbReference type="ChEBI" id="CHEBI:30616"/>
    </ligand>
</feature>
<comment type="function">
    <text evidence="2">Catalyzes the formation of N(4)-acetylcytidine (ac(4)C) at the wobble position of elongator tRNA(Met), using acetate and ATP as substrates. First activates an acetate ion to form acetyladenylate (Ac-AMP) and then transfers the acetyl group to tRNA to form ac(4)C34.</text>
</comment>
<evidence type="ECO:0000313" key="4">
    <source>
        <dbReference type="Proteomes" id="UP000823868"/>
    </source>
</evidence>
<dbReference type="Pfam" id="PF05636">
    <property type="entry name" value="HIGH_NTase1"/>
    <property type="match status" value="1"/>
</dbReference>
<keyword evidence="1 2" id="KW-0819">tRNA processing</keyword>
<dbReference type="GO" id="GO:0005737">
    <property type="term" value="C:cytoplasm"/>
    <property type="evidence" value="ECO:0007669"/>
    <property type="project" value="UniProtKB-SubCell"/>
</dbReference>
<keyword evidence="2" id="KW-0547">Nucleotide-binding</keyword>
<dbReference type="InterPro" id="IPR008513">
    <property type="entry name" value="tRNA(Met)_cyd_acetate_ligase"/>
</dbReference>
<keyword evidence="2" id="KW-0820">tRNA-binding</keyword>
<dbReference type="SUPFAM" id="SSF52374">
    <property type="entry name" value="Nucleotidylyl transferase"/>
    <property type="match status" value="1"/>
</dbReference>
<keyword evidence="2" id="KW-0067">ATP-binding</keyword>
<dbReference type="Gene3D" id="3.40.50.620">
    <property type="entry name" value="HUPs"/>
    <property type="match status" value="1"/>
</dbReference>
<dbReference type="EC" id="6.3.4.-" evidence="2"/>
<dbReference type="GO" id="GO:0016879">
    <property type="term" value="F:ligase activity, forming carbon-nitrogen bonds"/>
    <property type="evidence" value="ECO:0007669"/>
    <property type="project" value="UniProtKB-UniRule"/>
</dbReference>
<name>A0A9D2BZ11_9FIRM</name>
<dbReference type="HAMAP" id="MF_01539">
    <property type="entry name" value="TmcAL"/>
    <property type="match status" value="1"/>
</dbReference>
<feature type="binding site" evidence="2">
    <location>
        <begin position="7"/>
        <end position="20"/>
    </location>
    <ligand>
        <name>ATP</name>
        <dbReference type="ChEBI" id="CHEBI:30616"/>
    </ligand>
</feature>
<dbReference type="Proteomes" id="UP000823868">
    <property type="component" value="Unassembled WGS sequence"/>
</dbReference>
<keyword evidence="2" id="KW-0694">RNA-binding</keyword>
<comment type="catalytic activity">
    <reaction evidence="2">
        <text>cytidine(34) in elongator tRNA(Met) + acetate + ATP = N(4)-acetylcytidine(34) in elongator tRNA(Met) + AMP + diphosphate</text>
        <dbReference type="Rhea" id="RHEA:58144"/>
        <dbReference type="Rhea" id="RHEA-COMP:10693"/>
        <dbReference type="Rhea" id="RHEA-COMP:10694"/>
        <dbReference type="ChEBI" id="CHEBI:30089"/>
        <dbReference type="ChEBI" id="CHEBI:30616"/>
        <dbReference type="ChEBI" id="CHEBI:33019"/>
        <dbReference type="ChEBI" id="CHEBI:74900"/>
        <dbReference type="ChEBI" id="CHEBI:82748"/>
        <dbReference type="ChEBI" id="CHEBI:456215"/>
    </reaction>
</comment>
<comment type="subcellular location">
    <subcellularLocation>
        <location evidence="2">Cytoplasm</location>
    </subcellularLocation>
</comment>
<evidence type="ECO:0000256" key="1">
    <source>
        <dbReference type="ARBA" id="ARBA00022694"/>
    </source>
</evidence>
<organism evidence="3 4">
    <name type="scientific">Candidatus Flavonifractor merdigallinarum</name>
    <dbReference type="NCBI Taxonomy" id="2838589"/>
    <lineage>
        <taxon>Bacteria</taxon>
        <taxon>Bacillati</taxon>
        <taxon>Bacillota</taxon>
        <taxon>Clostridia</taxon>
        <taxon>Eubacteriales</taxon>
        <taxon>Oscillospiraceae</taxon>
        <taxon>Flavonifractor</taxon>
    </lineage>
</organism>
<dbReference type="EMBL" id="DXDX01000103">
    <property type="protein sequence ID" value="HIY21348.1"/>
    <property type="molecule type" value="Genomic_DNA"/>
</dbReference>
<keyword evidence="2" id="KW-0963">Cytoplasm</keyword>
<sequence length="387" mass="42036">MAAAGIVAEYNPFHTGHQWHILETHRRLGEETPIVCAMSGHWVQRGECAVTDKWTRAAWAAAGGADLVLELPTVWACASAERFARGAVEVLAGTGVVDTLSFGSESGDLSALRAVSAVLDRSEYHIKVRELAGTGLPFPVARQQAAEALLGGVSPLASPNDNLAVEYLRSIPDNWNVVAVPRRGAAHDGGASGGFASASHLRKFLRTGRGEEAAPYLCTPWAGEAAAFQRCAPILLDRVRTLEEKDWAALPDGGGAEGLPARLVRCGREAASVEEFLTLAKTKRFPLARLRRLLVWAYLGLTQADRPEHVPYLRVLAFNRRGRALLGEMKRKAALPILTKPAHARELPEEGRRLFALESRCTDRFGLCLSQIPPCGVEWTQSPRYCP</sequence>
<feature type="binding site" evidence="2">
    <location>
        <position position="182"/>
    </location>
    <ligand>
        <name>ATP</name>
        <dbReference type="ChEBI" id="CHEBI:30616"/>
    </ligand>
</feature>
<dbReference type="GO" id="GO:0006400">
    <property type="term" value="P:tRNA modification"/>
    <property type="evidence" value="ECO:0007669"/>
    <property type="project" value="UniProtKB-UniRule"/>
</dbReference>
<dbReference type="PANTHER" id="PTHR37825">
    <property type="entry name" value="TRNA(MET) CYTIDINE ACETATE LIGASE"/>
    <property type="match status" value="1"/>
</dbReference>
<reference evidence="3" key="1">
    <citation type="journal article" date="2021" name="PeerJ">
        <title>Extensive microbial diversity within the chicken gut microbiome revealed by metagenomics and culture.</title>
        <authorList>
            <person name="Gilroy R."/>
            <person name="Ravi A."/>
            <person name="Getino M."/>
            <person name="Pursley I."/>
            <person name="Horton D.L."/>
            <person name="Alikhan N.F."/>
            <person name="Baker D."/>
            <person name="Gharbi K."/>
            <person name="Hall N."/>
            <person name="Watson M."/>
            <person name="Adriaenssens E.M."/>
            <person name="Foster-Nyarko E."/>
            <person name="Jarju S."/>
            <person name="Secka A."/>
            <person name="Antonio M."/>
            <person name="Oren A."/>
            <person name="Chaudhuri R.R."/>
            <person name="La Ragione R."/>
            <person name="Hildebrand F."/>
            <person name="Pallen M.J."/>
        </authorList>
    </citation>
    <scope>NUCLEOTIDE SEQUENCE</scope>
    <source>
        <strain evidence="3">ChiBcec16_6824</strain>
    </source>
</reference>
<dbReference type="GO" id="GO:0005524">
    <property type="term" value="F:ATP binding"/>
    <property type="evidence" value="ECO:0007669"/>
    <property type="project" value="UniProtKB-KW"/>
</dbReference>
<dbReference type="GO" id="GO:0000049">
    <property type="term" value="F:tRNA binding"/>
    <property type="evidence" value="ECO:0007669"/>
    <property type="project" value="UniProtKB-KW"/>
</dbReference>
<proteinExistence type="inferred from homology"/>
<dbReference type="PANTHER" id="PTHR37825:SF1">
    <property type="entry name" value="TRNA(MET) CYTIDINE ACETATE LIGASE"/>
    <property type="match status" value="1"/>
</dbReference>
<dbReference type="AlphaFoldDB" id="A0A9D2BZ11"/>
<comment type="similarity">
    <text evidence="2">Belongs to the TmcAL family.</text>
</comment>
<protein>
    <recommendedName>
        <fullName evidence="2">tRNA(Met) cytidine acetate ligase</fullName>
        <ecNumber evidence="2">6.3.4.-</ecNumber>
    </recommendedName>
</protein>
<dbReference type="InterPro" id="IPR014729">
    <property type="entry name" value="Rossmann-like_a/b/a_fold"/>
</dbReference>
<keyword evidence="2" id="KW-0436">Ligase</keyword>
<reference evidence="3" key="2">
    <citation type="submission" date="2021-04" db="EMBL/GenBank/DDBJ databases">
        <authorList>
            <person name="Gilroy R."/>
        </authorList>
    </citation>
    <scope>NUCLEOTIDE SEQUENCE</scope>
    <source>
        <strain evidence="3">ChiBcec16_6824</strain>
    </source>
</reference>
<accession>A0A9D2BZ11</accession>
<gene>
    <name evidence="2" type="primary">tmcAL</name>
    <name evidence="3" type="ORF">H9841_05535</name>
</gene>
<evidence type="ECO:0000313" key="3">
    <source>
        <dbReference type="EMBL" id="HIY21348.1"/>
    </source>
</evidence>
<feature type="binding site" evidence="2">
    <location>
        <position position="103"/>
    </location>
    <ligand>
        <name>ATP</name>
        <dbReference type="ChEBI" id="CHEBI:30616"/>
    </ligand>
</feature>
<comment type="caution">
    <text evidence="2">Lacks conserved residue(s) required for the propagation of feature annotation.</text>
</comment>